<evidence type="ECO:0000313" key="3">
    <source>
        <dbReference type="Proteomes" id="UP000188181"/>
    </source>
</evidence>
<accession>A0A1Q2MCU8</accession>
<gene>
    <name evidence="2" type="ORF">SMSP2_00714</name>
</gene>
<dbReference type="OrthoDB" id="8374210at2"/>
<evidence type="ECO:0000313" key="2">
    <source>
        <dbReference type="EMBL" id="AQQ70368.1"/>
    </source>
</evidence>
<feature type="transmembrane region" description="Helical" evidence="1">
    <location>
        <begin position="7"/>
        <end position="25"/>
    </location>
</feature>
<dbReference type="EMBL" id="CP019646">
    <property type="protein sequence ID" value="AQQ70368.1"/>
    <property type="molecule type" value="Genomic_DNA"/>
</dbReference>
<keyword evidence="1" id="KW-0812">Transmembrane</keyword>
<reference evidence="3" key="1">
    <citation type="submission" date="2017-02" db="EMBL/GenBank/DDBJ databases">
        <title>Comparative genomics and description of representatives of a novel lineage of planctomycetes thriving in anoxic sediments.</title>
        <authorList>
            <person name="Spring S."/>
            <person name="Bunk B."/>
            <person name="Sproer C."/>
        </authorList>
    </citation>
    <scope>NUCLEOTIDE SEQUENCE [LARGE SCALE GENOMIC DNA]</scope>
    <source>
        <strain evidence="3">SM-Chi-D1</strain>
    </source>
</reference>
<organism evidence="2 3">
    <name type="scientific">Limihaloglobus sulfuriphilus</name>
    <dbReference type="NCBI Taxonomy" id="1851148"/>
    <lineage>
        <taxon>Bacteria</taxon>
        <taxon>Pseudomonadati</taxon>
        <taxon>Planctomycetota</taxon>
        <taxon>Phycisphaerae</taxon>
        <taxon>Sedimentisphaerales</taxon>
        <taxon>Sedimentisphaeraceae</taxon>
        <taxon>Limihaloglobus</taxon>
    </lineage>
</organism>
<dbReference type="RefSeq" id="WP_146682638.1">
    <property type="nucleotide sequence ID" value="NZ_CP019646.1"/>
</dbReference>
<protein>
    <submittedName>
        <fullName evidence="2">Uncharacterized protein</fullName>
    </submittedName>
</protein>
<evidence type="ECO:0000256" key="1">
    <source>
        <dbReference type="SAM" id="Phobius"/>
    </source>
</evidence>
<keyword evidence="1" id="KW-0472">Membrane</keyword>
<dbReference type="STRING" id="1851148.SMSP2_00714"/>
<sequence length="121" mass="13664">MTDKTKILLAVIALAAAGAVIYFTLDKEEPVELDFVYKCTECGRVLDLTRNQVASEMAELRDRYPEITPMGLKIECPDCKTRTCSYALRCGQCGEVFVYDSRAEHPEMCPKCKCNPREQSE</sequence>
<name>A0A1Q2MCU8_9BACT</name>
<keyword evidence="3" id="KW-1185">Reference proteome</keyword>
<dbReference type="KEGG" id="pbas:SMSP2_00714"/>
<dbReference type="AlphaFoldDB" id="A0A1Q2MCU8"/>
<dbReference type="Proteomes" id="UP000188181">
    <property type="component" value="Chromosome"/>
</dbReference>
<proteinExistence type="predicted"/>
<keyword evidence="1" id="KW-1133">Transmembrane helix</keyword>